<dbReference type="AlphaFoldDB" id="A0A850TBG0"/>
<feature type="chain" id="PRO_5032549059" evidence="2">
    <location>
        <begin position="25"/>
        <end position="76"/>
    </location>
</feature>
<sequence>MTNLFILALAAGLAILPACRTCPANPTRQPSPAPYKNAVRCGRISSPDPGSDLGDDVFKSTAADQPAVPLTHHDPA</sequence>
<feature type="signal peptide" evidence="2">
    <location>
        <begin position="1"/>
        <end position="24"/>
    </location>
</feature>
<organism evidence="3 4">
    <name type="scientific">Desulfobacter latus</name>
    <dbReference type="NCBI Taxonomy" id="2292"/>
    <lineage>
        <taxon>Bacteria</taxon>
        <taxon>Pseudomonadati</taxon>
        <taxon>Thermodesulfobacteriota</taxon>
        <taxon>Desulfobacteria</taxon>
        <taxon>Desulfobacterales</taxon>
        <taxon>Desulfobacteraceae</taxon>
        <taxon>Desulfobacter</taxon>
    </lineage>
</organism>
<accession>A0A850TBG0</accession>
<evidence type="ECO:0000313" key="4">
    <source>
        <dbReference type="Proteomes" id="UP000553343"/>
    </source>
</evidence>
<evidence type="ECO:0000313" key="3">
    <source>
        <dbReference type="EMBL" id="NWH05978.1"/>
    </source>
</evidence>
<reference evidence="3 4" key="1">
    <citation type="submission" date="2020-06" db="EMBL/GenBank/DDBJ databases">
        <title>High-quality draft genome of sulfate reducer Desulfobacter latus type strain AcrS2 isolated from marine sediment.</title>
        <authorList>
            <person name="Hoppe M."/>
            <person name="Larsen C.K."/>
            <person name="Marshall I.P.G."/>
            <person name="Schramm A."/>
            <person name="Marietou A.G."/>
        </authorList>
    </citation>
    <scope>NUCLEOTIDE SEQUENCE [LARGE SCALE GENOMIC DNA]</scope>
    <source>
        <strain evidence="3 4">AcRS2</strain>
    </source>
</reference>
<evidence type="ECO:0000256" key="1">
    <source>
        <dbReference type="SAM" id="MobiDB-lite"/>
    </source>
</evidence>
<keyword evidence="2" id="KW-0732">Signal</keyword>
<dbReference type="EMBL" id="JACADJ010000054">
    <property type="protein sequence ID" value="NWH05978.1"/>
    <property type="molecule type" value="Genomic_DNA"/>
</dbReference>
<protein>
    <submittedName>
        <fullName evidence="3">Uncharacterized protein</fullName>
    </submittedName>
</protein>
<gene>
    <name evidence="3" type="ORF">HXW94_13435</name>
</gene>
<evidence type="ECO:0000256" key="2">
    <source>
        <dbReference type="SAM" id="SignalP"/>
    </source>
</evidence>
<keyword evidence="4" id="KW-1185">Reference proteome</keyword>
<feature type="region of interest" description="Disordered" evidence="1">
    <location>
        <begin position="25"/>
        <end position="76"/>
    </location>
</feature>
<name>A0A850TBG0_9BACT</name>
<dbReference type="Proteomes" id="UP000553343">
    <property type="component" value="Unassembled WGS sequence"/>
</dbReference>
<comment type="caution">
    <text evidence="3">The sequence shown here is derived from an EMBL/GenBank/DDBJ whole genome shotgun (WGS) entry which is preliminary data.</text>
</comment>
<proteinExistence type="predicted"/>
<dbReference type="RefSeq" id="WP_178367433.1">
    <property type="nucleotide sequence ID" value="NZ_JACADJ010000054.1"/>
</dbReference>